<proteinExistence type="predicted"/>
<gene>
    <name evidence="1" type="ORF">IE37_01998</name>
</gene>
<sequence>MTRRSAKRVYFTIVAALTASGFLTVCTLGQVVRRHRTEARLAAAAIEEGEPRFLVRESGGRIAVFRDGGEKPYLLLDMLPSLLSEQDRELLTEGLYFSSEQELRQFIEDISS</sequence>
<dbReference type="OrthoDB" id="1822122at2"/>
<evidence type="ECO:0008006" key="3">
    <source>
        <dbReference type="Google" id="ProtNLM"/>
    </source>
</evidence>
<dbReference type="EMBL" id="QGDI01000007">
    <property type="protein sequence ID" value="PWJ12307.1"/>
    <property type="molecule type" value="Genomic_DNA"/>
</dbReference>
<evidence type="ECO:0000313" key="2">
    <source>
        <dbReference type="Proteomes" id="UP000245720"/>
    </source>
</evidence>
<dbReference type="Proteomes" id="UP000245720">
    <property type="component" value="Unassembled WGS sequence"/>
</dbReference>
<dbReference type="RefSeq" id="WP_109726762.1">
    <property type="nucleotide sequence ID" value="NZ_QGDI01000007.1"/>
</dbReference>
<organism evidence="1 2">
    <name type="scientific">Ruminococcus flavefaciens</name>
    <dbReference type="NCBI Taxonomy" id="1265"/>
    <lineage>
        <taxon>Bacteria</taxon>
        <taxon>Bacillati</taxon>
        <taxon>Bacillota</taxon>
        <taxon>Clostridia</taxon>
        <taxon>Eubacteriales</taxon>
        <taxon>Oscillospiraceae</taxon>
        <taxon>Ruminococcus</taxon>
    </lineage>
</organism>
<evidence type="ECO:0000313" key="1">
    <source>
        <dbReference type="EMBL" id="PWJ12307.1"/>
    </source>
</evidence>
<dbReference type="AlphaFoldDB" id="A0A315XXV7"/>
<reference evidence="1 2" key="1">
    <citation type="submission" date="2018-05" db="EMBL/GenBank/DDBJ databases">
        <title>The Hungate 1000. A catalogue of reference genomes from the rumen microbiome.</title>
        <authorList>
            <person name="Kelly W."/>
        </authorList>
    </citation>
    <scope>NUCLEOTIDE SEQUENCE [LARGE SCALE GENOMIC DNA]</scope>
    <source>
        <strain evidence="1 2">SAb67</strain>
    </source>
</reference>
<accession>A0A315XXV7</accession>
<name>A0A315XXV7_RUMFL</name>
<comment type="caution">
    <text evidence="1">The sequence shown here is derived from an EMBL/GenBank/DDBJ whole genome shotgun (WGS) entry which is preliminary data.</text>
</comment>
<protein>
    <recommendedName>
        <fullName evidence="3">Bypass of forespore C C-terminal domain-containing protein</fullName>
    </recommendedName>
</protein>